<name>A0ABS7ZVB9_9GAMM</name>
<dbReference type="EMBL" id="JAEDAH010000067">
    <property type="protein sequence ID" value="MCA6064355.1"/>
    <property type="molecule type" value="Genomic_DNA"/>
</dbReference>
<dbReference type="InterPro" id="IPR002569">
    <property type="entry name" value="Met_Sox_Rdtase_MsrA_dom"/>
</dbReference>
<reference evidence="7 8" key="1">
    <citation type="submission" date="2020-12" db="EMBL/GenBank/DDBJ databases">
        <title>Novel Thalassolituus-related marine hydrocarbonoclastic bacteria mediated algae-derived hydrocarbons mineralization in twilight zone of the northern South China Sea.</title>
        <authorList>
            <person name="Dong C."/>
        </authorList>
    </citation>
    <scope>NUCLEOTIDE SEQUENCE [LARGE SCALE GENOMIC DNA]</scope>
    <source>
        <strain evidence="7 8">IMCC1826</strain>
    </source>
</reference>
<dbReference type="Gene3D" id="3.30.1060.10">
    <property type="entry name" value="Peptide methionine sulphoxide reductase MsrA"/>
    <property type="match status" value="1"/>
</dbReference>
<proteinExistence type="inferred from homology"/>
<keyword evidence="2 5" id="KW-0560">Oxidoreductase</keyword>
<dbReference type="NCBIfam" id="TIGR00401">
    <property type="entry name" value="msrA"/>
    <property type="match status" value="1"/>
</dbReference>
<gene>
    <name evidence="5 7" type="primary">msrA</name>
    <name evidence="7" type="ORF">I9W95_12125</name>
</gene>
<accession>A0ABS7ZVB9</accession>
<comment type="similarity">
    <text evidence="1 5">Belongs to the MsrA Met sulfoxide reductase family.</text>
</comment>
<feature type="domain" description="Peptide methionine sulphoxide reductase MsrA" evidence="6">
    <location>
        <begin position="48"/>
        <end position="200"/>
    </location>
</feature>
<evidence type="ECO:0000256" key="5">
    <source>
        <dbReference type="HAMAP-Rule" id="MF_01401"/>
    </source>
</evidence>
<dbReference type="GO" id="GO:0008113">
    <property type="term" value="F:peptide-methionine (S)-S-oxide reductase activity"/>
    <property type="evidence" value="ECO:0007669"/>
    <property type="project" value="UniProtKB-EC"/>
</dbReference>
<evidence type="ECO:0000256" key="3">
    <source>
        <dbReference type="ARBA" id="ARBA00047806"/>
    </source>
</evidence>
<dbReference type="HAMAP" id="MF_01401">
    <property type="entry name" value="MsrA"/>
    <property type="match status" value="1"/>
</dbReference>
<keyword evidence="8" id="KW-1185">Reference proteome</keyword>
<evidence type="ECO:0000313" key="7">
    <source>
        <dbReference type="EMBL" id="MCA6064355.1"/>
    </source>
</evidence>
<dbReference type="Proteomes" id="UP000714380">
    <property type="component" value="Unassembled WGS sequence"/>
</dbReference>
<protein>
    <recommendedName>
        <fullName evidence="5">Peptide methionine sulfoxide reductase MsrA</fullName>
        <shortName evidence="5">Protein-methionine-S-oxide reductase</shortName>
        <ecNumber evidence="5">1.8.4.11</ecNumber>
    </recommendedName>
    <alternativeName>
        <fullName evidence="5">Peptide-methionine (S)-S-oxide reductase</fullName>
        <shortName evidence="5">Peptide Met(O) reductase</shortName>
    </alternativeName>
</protein>
<dbReference type="SUPFAM" id="SSF55068">
    <property type="entry name" value="Peptide methionine sulfoxide reductase"/>
    <property type="match status" value="1"/>
</dbReference>
<evidence type="ECO:0000259" key="6">
    <source>
        <dbReference type="Pfam" id="PF01625"/>
    </source>
</evidence>
<dbReference type="PANTHER" id="PTHR42799:SF2">
    <property type="entry name" value="MITOCHONDRIAL PEPTIDE METHIONINE SULFOXIDE REDUCTASE"/>
    <property type="match status" value="1"/>
</dbReference>
<organism evidence="7 8">
    <name type="scientific">Thalassolituus marinus</name>
    <dbReference type="NCBI Taxonomy" id="671053"/>
    <lineage>
        <taxon>Bacteria</taxon>
        <taxon>Pseudomonadati</taxon>
        <taxon>Pseudomonadota</taxon>
        <taxon>Gammaproteobacteria</taxon>
        <taxon>Oceanospirillales</taxon>
        <taxon>Oceanospirillaceae</taxon>
        <taxon>Thalassolituus</taxon>
    </lineage>
</organism>
<dbReference type="PANTHER" id="PTHR42799">
    <property type="entry name" value="MITOCHONDRIAL PEPTIDE METHIONINE SULFOXIDE REDUCTASE"/>
    <property type="match status" value="1"/>
</dbReference>
<comment type="catalytic activity">
    <reaction evidence="3 5">
        <text>L-methionyl-[protein] + [thioredoxin]-disulfide + H2O = L-methionyl-(S)-S-oxide-[protein] + [thioredoxin]-dithiol</text>
        <dbReference type="Rhea" id="RHEA:14217"/>
        <dbReference type="Rhea" id="RHEA-COMP:10698"/>
        <dbReference type="Rhea" id="RHEA-COMP:10700"/>
        <dbReference type="Rhea" id="RHEA-COMP:12313"/>
        <dbReference type="Rhea" id="RHEA-COMP:12315"/>
        <dbReference type="ChEBI" id="CHEBI:15377"/>
        <dbReference type="ChEBI" id="CHEBI:16044"/>
        <dbReference type="ChEBI" id="CHEBI:29950"/>
        <dbReference type="ChEBI" id="CHEBI:44120"/>
        <dbReference type="ChEBI" id="CHEBI:50058"/>
        <dbReference type="EC" id="1.8.4.11"/>
    </reaction>
</comment>
<evidence type="ECO:0000256" key="1">
    <source>
        <dbReference type="ARBA" id="ARBA00005591"/>
    </source>
</evidence>
<feature type="active site" evidence="5">
    <location>
        <position position="54"/>
    </location>
</feature>
<evidence type="ECO:0000256" key="4">
    <source>
        <dbReference type="ARBA" id="ARBA00048782"/>
    </source>
</evidence>
<dbReference type="InterPro" id="IPR050162">
    <property type="entry name" value="MsrA_MetSO_reductase"/>
</dbReference>
<comment type="caution">
    <text evidence="7">The sequence shown here is derived from an EMBL/GenBank/DDBJ whole genome shotgun (WGS) entry which is preliminary data.</text>
</comment>
<sequence length="210" mass="23436">MWRPKLMSIPSAEQALPGRSQPAYVVNDGHYVHGRPFLGECPQGLAQLMVGMGCFWGAERRFWMIEGVYSTSVGYGAGHTPNPTYEEVCSGLTGHNELVRIWYNPAEVTLETLLQVFWQSHDPTQGMRQGNDIGTQYRSGIYLADAAERQIAEQTRDHYQHQLSKAGLADITTEILPACVYYPAETYHQQYLAKNPNGYCGLGGCSVPYL</sequence>
<dbReference type="Pfam" id="PF01625">
    <property type="entry name" value="PMSR"/>
    <property type="match status" value="1"/>
</dbReference>
<evidence type="ECO:0000313" key="8">
    <source>
        <dbReference type="Proteomes" id="UP000714380"/>
    </source>
</evidence>
<comment type="function">
    <text evidence="5">Has an important function as a repair enzyme for proteins that have been inactivated by oxidation. Catalyzes the reversible oxidation-reduction of methionine sulfoxide in proteins to methionine.</text>
</comment>
<dbReference type="EC" id="1.8.4.11" evidence="5"/>
<dbReference type="InterPro" id="IPR036509">
    <property type="entry name" value="Met_Sox_Rdtase_MsrA_sf"/>
</dbReference>
<evidence type="ECO:0000256" key="2">
    <source>
        <dbReference type="ARBA" id="ARBA00023002"/>
    </source>
</evidence>
<comment type="catalytic activity">
    <reaction evidence="4 5">
        <text>[thioredoxin]-disulfide + L-methionine + H2O = L-methionine (S)-S-oxide + [thioredoxin]-dithiol</text>
        <dbReference type="Rhea" id="RHEA:19993"/>
        <dbReference type="Rhea" id="RHEA-COMP:10698"/>
        <dbReference type="Rhea" id="RHEA-COMP:10700"/>
        <dbReference type="ChEBI" id="CHEBI:15377"/>
        <dbReference type="ChEBI" id="CHEBI:29950"/>
        <dbReference type="ChEBI" id="CHEBI:50058"/>
        <dbReference type="ChEBI" id="CHEBI:57844"/>
        <dbReference type="ChEBI" id="CHEBI:58772"/>
        <dbReference type="EC" id="1.8.4.11"/>
    </reaction>
</comment>